<gene>
    <name evidence="8" type="primary">LOC106166885</name>
</gene>
<evidence type="ECO:0000313" key="8">
    <source>
        <dbReference type="RefSeq" id="XP_013401001.1"/>
    </source>
</evidence>
<dbReference type="RefSeq" id="XP_013401001.1">
    <property type="nucleotide sequence ID" value="XM_013545547.1"/>
</dbReference>
<dbReference type="SUPFAM" id="SSF52540">
    <property type="entry name" value="P-loop containing nucleoside triphosphate hydrolases"/>
    <property type="match status" value="1"/>
</dbReference>
<accession>A0A1S3IST7</accession>
<keyword evidence="3" id="KW-0342">GTP-binding</keyword>
<dbReference type="Gene3D" id="1.20.1000.10">
    <property type="entry name" value="Guanylate-binding protein, C-terminal domain"/>
    <property type="match status" value="1"/>
</dbReference>
<dbReference type="InterPro" id="IPR003191">
    <property type="entry name" value="Guanylate-bd/ATL_C"/>
</dbReference>
<feature type="domain" description="GB1/RHD3-type G" evidence="6">
    <location>
        <begin position="34"/>
        <end position="272"/>
    </location>
</feature>
<feature type="coiled-coil region" evidence="5">
    <location>
        <begin position="479"/>
        <end position="610"/>
    </location>
</feature>
<organism evidence="7 8">
    <name type="scientific">Lingula anatina</name>
    <name type="common">Brachiopod</name>
    <name type="synonym">Lingula unguis</name>
    <dbReference type="NCBI Taxonomy" id="7574"/>
    <lineage>
        <taxon>Eukaryota</taxon>
        <taxon>Metazoa</taxon>
        <taxon>Spiralia</taxon>
        <taxon>Lophotrochozoa</taxon>
        <taxon>Brachiopoda</taxon>
        <taxon>Linguliformea</taxon>
        <taxon>Lingulata</taxon>
        <taxon>Lingulida</taxon>
        <taxon>Linguloidea</taxon>
        <taxon>Lingulidae</taxon>
        <taxon>Lingula</taxon>
    </lineage>
</organism>
<sequence length="621" mass="71759">MSSRMTSPKPFIGVDSDGKLFVHDETADTLQQHGKPVVVIAIVGRARRGKSYLMNRLLGKQAGFPLGPTINAATKGIWAWITDHPTRPNHNLLLLDTEGLSHATDGDENRDIQIFVLSVILSSTLIYNCQGVIDESCLELLDLVSELSEHLVLRVDDEGNVINMDRIFPALHFVVRDFMLELAIDGQPCSPTVYLEHCLKAKRGFREKVRLQNNSRDKLKSYFPNRSCFVLPRPVTEDEALRQVDEVPEDQLQPAFVDGVTQLVSTIHAQSEPKKVRGVWMNSRHLVEIARNCVLAFRQDKIPSVENAVVAVRQAECLKAVEMALQFYKIAMQDTVEELPLQEDELKRRHRHNFDNCAERTFAEYAIFDDDGDFYNRMKADIEKEYTMICKNNESEALRLCREMLDVLFTSIVQKKIDEDEYSYSDGHFEYIQDLQKVFVLYDEYPKKGPAHCARQVREDFENEKQTQTQLIHQTAGAVAKKEEEIETHRVLIELEKQQNAEAQQALEERLDRLQIDHEENLRRLEQERGEMREQYEERIRRVNSEKQHEIQIRDAEAQRISRELEHRMRLTQEQLDAQQRRADQSADQIRLLMQQNRNLEEGLRHANSRSRGGGGGCAIM</sequence>
<dbReference type="Gene3D" id="3.40.50.300">
    <property type="entry name" value="P-loop containing nucleotide triphosphate hydrolases"/>
    <property type="match status" value="1"/>
</dbReference>
<name>A0A1S3IST7_LINAN</name>
<dbReference type="KEGG" id="lak:106166885"/>
<dbReference type="GO" id="GO:0003924">
    <property type="term" value="F:GTPase activity"/>
    <property type="evidence" value="ECO:0007669"/>
    <property type="project" value="InterPro"/>
</dbReference>
<evidence type="ECO:0000256" key="2">
    <source>
        <dbReference type="ARBA" id="ARBA00022801"/>
    </source>
</evidence>
<dbReference type="PROSITE" id="PS51715">
    <property type="entry name" value="G_GB1_RHD3"/>
    <property type="match status" value="1"/>
</dbReference>
<keyword evidence="5" id="KW-0175">Coiled coil</keyword>
<keyword evidence="1" id="KW-0547">Nucleotide-binding</keyword>
<dbReference type="CDD" id="cd01851">
    <property type="entry name" value="GBP"/>
    <property type="match status" value="1"/>
</dbReference>
<dbReference type="AlphaFoldDB" id="A0A1S3IST7"/>
<evidence type="ECO:0000256" key="1">
    <source>
        <dbReference type="ARBA" id="ARBA00022741"/>
    </source>
</evidence>
<evidence type="ECO:0000313" key="7">
    <source>
        <dbReference type="Proteomes" id="UP000085678"/>
    </source>
</evidence>
<dbReference type="InterPro" id="IPR027417">
    <property type="entry name" value="P-loop_NTPase"/>
</dbReference>
<evidence type="ECO:0000256" key="4">
    <source>
        <dbReference type="PROSITE-ProRule" id="PRU01052"/>
    </source>
</evidence>
<protein>
    <submittedName>
        <fullName evidence="8">Guanylate-binding protein 1</fullName>
    </submittedName>
</protein>
<dbReference type="SUPFAM" id="SSF48340">
    <property type="entry name" value="Interferon-induced guanylate-binding protein 1 (GBP1), C-terminal domain"/>
    <property type="match status" value="1"/>
</dbReference>
<evidence type="ECO:0000256" key="5">
    <source>
        <dbReference type="SAM" id="Coils"/>
    </source>
</evidence>
<keyword evidence="2" id="KW-0378">Hydrolase</keyword>
<dbReference type="PANTHER" id="PTHR10751">
    <property type="entry name" value="GUANYLATE BINDING PROTEIN"/>
    <property type="match status" value="1"/>
</dbReference>
<dbReference type="InterPro" id="IPR036543">
    <property type="entry name" value="Guanylate-bd_C_sf"/>
</dbReference>
<evidence type="ECO:0000259" key="6">
    <source>
        <dbReference type="PROSITE" id="PS51715"/>
    </source>
</evidence>
<keyword evidence="7" id="KW-1185">Reference proteome</keyword>
<proteinExistence type="inferred from homology"/>
<dbReference type="InterPro" id="IPR030386">
    <property type="entry name" value="G_GB1_RHD3_dom"/>
</dbReference>
<dbReference type="GeneID" id="106166885"/>
<comment type="similarity">
    <text evidence="4">Belongs to the TRAFAC class dynamin-like GTPase superfamily. GB1/RHD3 GTPase family.</text>
</comment>
<dbReference type="Proteomes" id="UP000085678">
    <property type="component" value="Unplaced"/>
</dbReference>
<dbReference type="OrthoDB" id="6141954at2759"/>
<dbReference type="InterPro" id="IPR015894">
    <property type="entry name" value="Guanylate-bd_N"/>
</dbReference>
<dbReference type="InParanoid" id="A0A1S3IST7"/>
<dbReference type="Pfam" id="PF02263">
    <property type="entry name" value="GBP"/>
    <property type="match status" value="1"/>
</dbReference>
<dbReference type="GO" id="GO:0005525">
    <property type="term" value="F:GTP binding"/>
    <property type="evidence" value="ECO:0007669"/>
    <property type="project" value="UniProtKB-KW"/>
</dbReference>
<reference evidence="8" key="1">
    <citation type="submission" date="2025-08" db="UniProtKB">
        <authorList>
            <consortium name="RefSeq"/>
        </authorList>
    </citation>
    <scope>IDENTIFICATION</scope>
    <source>
        <tissue evidence="8">Gonads</tissue>
    </source>
</reference>
<evidence type="ECO:0000256" key="3">
    <source>
        <dbReference type="ARBA" id="ARBA00023134"/>
    </source>
</evidence>
<dbReference type="Pfam" id="PF02841">
    <property type="entry name" value="GBP_C"/>
    <property type="match status" value="1"/>
</dbReference>